<gene>
    <name evidence="2" type="ORF">GIB67_004107</name>
    <name evidence="1" type="ORF">GIB67_040577</name>
</gene>
<evidence type="ECO:0000313" key="2">
    <source>
        <dbReference type="EMBL" id="KAF6169715.1"/>
    </source>
</evidence>
<evidence type="ECO:0000313" key="3">
    <source>
        <dbReference type="Proteomes" id="UP000541444"/>
    </source>
</evidence>
<dbReference type="EMBL" id="JACGCM010000628">
    <property type="protein sequence ID" value="KAF6169715.1"/>
    <property type="molecule type" value="Genomic_DNA"/>
</dbReference>
<keyword evidence="3" id="KW-1185">Reference proteome</keyword>
<organism evidence="2 3">
    <name type="scientific">Kingdonia uniflora</name>
    <dbReference type="NCBI Taxonomy" id="39325"/>
    <lineage>
        <taxon>Eukaryota</taxon>
        <taxon>Viridiplantae</taxon>
        <taxon>Streptophyta</taxon>
        <taxon>Embryophyta</taxon>
        <taxon>Tracheophyta</taxon>
        <taxon>Spermatophyta</taxon>
        <taxon>Magnoliopsida</taxon>
        <taxon>Ranunculales</taxon>
        <taxon>Circaeasteraceae</taxon>
        <taxon>Kingdonia</taxon>
    </lineage>
</organism>
<reference evidence="2 3" key="1">
    <citation type="journal article" date="2020" name="IScience">
        <title>Genome Sequencing of the Endangered Kingdonia uniflora (Circaeasteraceae, Ranunculales) Reveals Potential Mechanisms of Evolutionary Specialization.</title>
        <authorList>
            <person name="Sun Y."/>
            <person name="Deng T."/>
            <person name="Zhang A."/>
            <person name="Moore M.J."/>
            <person name="Landis J.B."/>
            <person name="Lin N."/>
            <person name="Zhang H."/>
            <person name="Zhang X."/>
            <person name="Huang J."/>
            <person name="Zhang X."/>
            <person name="Sun H."/>
            <person name="Wang H."/>
        </authorList>
    </citation>
    <scope>NUCLEOTIDE SEQUENCE [LARGE SCALE GENOMIC DNA]</scope>
    <source>
        <strain evidence="2">TB1705</strain>
        <tissue evidence="2">Leaf</tissue>
    </source>
</reference>
<proteinExistence type="predicted"/>
<dbReference type="InterPro" id="IPR027413">
    <property type="entry name" value="GROEL-like_equatorial_sf"/>
</dbReference>
<dbReference type="EMBL" id="JACGCM010001330">
    <property type="protein sequence ID" value="KAF6156469.1"/>
    <property type="molecule type" value="Genomic_DNA"/>
</dbReference>
<accession>A0A7J7NR95</accession>
<evidence type="ECO:0000313" key="1">
    <source>
        <dbReference type="EMBL" id="KAF6156469.1"/>
    </source>
</evidence>
<comment type="caution">
    <text evidence="2">The sequence shown here is derived from an EMBL/GenBank/DDBJ whole genome shotgun (WGS) entry which is preliminary data.</text>
</comment>
<dbReference type="Proteomes" id="UP000541444">
    <property type="component" value="Unassembled WGS sequence"/>
</dbReference>
<dbReference type="AlphaFoldDB" id="A0A7J7NR95"/>
<protein>
    <submittedName>
        <fullName evidence="2">Uncharacterized protein</fullName>
    </submittedName>
</protein>
<dbReference type="SUPFAM" id="SSF48592">
    <property type="entry name" value="GroEL equatorial domain-like"/>
    <property type="match status" value="1"/>
</dbReference>
<sequence>MLKLFQPEEEEEEERLSSREIEREVLASGIAVEHLERISRATGVVVMAGGLLEQAEKLLKRGIHPFA</sequence>
<name>A0A7J7NR95_9MAGN</name>